<dbReference type="Proteomes" id="UP000507962">
    <property type="component" value="Unassembled WGS sequence"/>
</dbReference>
<sequence>MVKRRQRRRRIPRGKSHSPSRHYLFKLFSVRFSPPSNLEPKIWSAALRCGKSAPGQQAAHPNTSSLTPSRMSLARIFHAKTTRSKQCLTAAYQKKQPPVARYASFKADCQCALAIGLFTFPPPPLVPWSAALLCGSRRTKKPHRSAALRFGRFFWIFSNVATPPLSSTREIFSDIINPLSPQPPPRCLPRQKKQITLKNPQQSKRFYSAALVSLNHTLASSPWTHRP</sequence>
<evidence type="ECO:0000313" key="1">
    <source>
        <dbReference type="EMBL" id="VFQ46161.1"/>
    </source>
</evidence>
<name>A0A4U8YQM8_9BACT</name>
<protein>
    <submittedName>
        <fullName evidence="1">Uncharacterized protein</fullName>
    </submittedName>
</protein>
<evidence type="ECO:0000313" key="2">
    <source>
        <dbReference type="Proteomes" id="UP000507962"/>
    </source>
</evidence>
<organism evidence="1 2">
    <name type="scientific">Desulfoluna butyratoxydans</name>
    <dbReference type="NCBI Taxonomy" id="231438"/>
    <lineage>
        <taxon>Bacteria</taxon>
        <taxon>Pseudomonadati</taxon>
        <taxon>Thermodesulfobacteriota</taxon>
        <taxon>Desulfobacteria</taxon>
        <taxon>Desulfobacterales</taxon>
        <taxon>Desulfolunaceae</taxon>
        <taxon>Desulfoluna</taxon>
    </lineage>
</organism>
<accession>A0A4U8YQM8</accession>
<reference evidence="1 2" key="1">
    <citation type="submission" date="2019-03" db="EMBL/GenBank/DDBJ databases">
        <authorList>
            <person name="Nijsse B."/>
        </authorList>
    </citation>
    <scope>NUCLEOTIDE SEQUENCE [LARGE SCALE GENOMIC DNA]</scope>
    <source>
        <strain evidence="1">Desulfoluna butyratoxydans MSL71</strain>
    </source>
</reference>
<dbReference type="AlphaFoldDB" id="A0A4U8YQM8"/>
<keyword evidence="2" id="KW-1185">Reference proteome</keyword>
<proteinExistence type="predicted"/>
<dbReference type="EMBL" id="CAADHO010000008">
    <property type="protein sequence ID" value="VFQ46161.1"/>
    <property type="molecule type" value="Genomic_DNA"/>
</dbReference>
<gene>
    <name evidence="1" type="ORF">MSL71_38240</name>
</gene>